<feature type="compositionally biased region" description="Low complexity" evidence="2">
    <location>
        <begin position="76"/>
        <end position="85"/>
    </location>
</feature>
<feature type="compositionally biased region" description="Low complexity" evidence="2">
    <location>
        <begin position="51"/>
        <end position="68"/>
    </location>
</feature>
<gene>
    <name evidence="3" type="ORF">CPB84DRAFT_1766406</name>
</gene>
<accession>A0A9P5NTT4</accession>
<protein>
    <submittedName>
        <fullName evidence="3">Uncharacterized protein</fullName>
    </submittedName>
</protein>
<feature type="compositionally biased region" description="Polar residues" evidence="2">
    <location>
        <begin position="363"/>
        <end position="372"/>
    </location>
</feature>
<organism evidence="3 4">
    <name type="scientific">Gymnopilus junonius</name>
    <name type="common">Spectacular rustgill mushroom</name>
    <name type="synonym">Gymnopilus spectabilis subsp. junonius</name>
    <dbReference type="NCBI Taxonomy" id="109634"/>
    <lineage>
        <taxon>Eukaryota</taxon>
        <taxon>Fungi</taxon>
        <taxon>Dikarya</taxon>
        <taxon>Basidiomycota</taxon>
        <taxon>Agaricomycotina</taxon>
        <taxon>Agaricomycetes</taxon>
        <taxon>Agaricomycetidae</taxon>
        <taxon>Agaricales</taxon>
        <taxon>Agaricineae</taxon>
        <taxon>Hymenogastraceae</taxon>
        <taxon>Gymnopilus</taxon>
    </lineage>
</organism>
<dbReference type="Proteomes" id="UP000724874">
    <property type="component" value="Unassembled WGS sequence"/>
</dbReference>
<evidence type="ECO:0000256" key="2">
    <source>
        <dbReference type="SAM" id="MobiDB-lite"/>
    </source>
</evidence>
<comment type="caution">
    <text evidence="3">The sequence shown here is derived from an EMBL/GenBank/DDBJ whole genome shotgun (WGS) entry which is preliminary data.</text>
</comment>
<feature type="compositionally biased region" description="Polar residues" evidence="2">
    <location>
        <begin position="420"/>
        <end position="437"/>
    </location>
</feature>
<evidence type="ECO:0000313" key="3">
    <source>
        <dbReference type="EMBL" id="KAF8908938.1"/>
    </source>
</evidence>
<feature type="region of interest" description="Disordered" evidence="2">
    <location>
        <begin position="182"/>
        <end position="205"/>
    </location>
</feature>
<keyword evidence="4" id="KW-1185">Reference proteome</keyword>
<dbReference type="AlphaFoldDB" id="A0A9P5NTT4"/>
<feature type="coiled-coil region" evidence="1">
    <location>
        <begin position="248"/>
        <end position="290"/>
    </location>
</feature>
<feature type="region of interest" description="Disordered" evidence="2">
    <location>
        <begin position="1"/>
        <end position="134"/>
    </location>
</feature>
<feature type="compositionally biased region" description="Low complexity" evidence="2">
    <location>
        <begin position="385"/>
        <end position="396"/>
    </location>
</feature>
<reference evidence="3" key="1">
    <citation type="submission" date="2020-11" db="EMBL/GenBank/DDBJ databases">
        <authorList>
            <consortium name="DOE Joint Genome Institute"/>
            <person name="Ahrendt S."/>
            <person name="Riley R."/>
            <person name="Andreopoulos W."/>
            <person name="LaButti K."/>
            <person name="Pangilinan J."/>
            <person name="Ruiz-duenas F.J."/>
            <person name="Barrasa J.M."/>
            <person name="Sanchez-Garcia M."/>
            <person name="Camarero S."/>
            <person name="Miyauchi S."/>
            <person name="Serrano A."/>
            <person name="Linde D."/>
            <person name="Babiker R."/>
            <person name="Drula E."/>
            <person name="Ayuso-Fernandez I."/>
            <person name="Pacheco R."/>
            <person name="Padilla G."/>
            <person name="Ferreira P."/>
            <person name="Barriuso J."/>
            <person name="Kellner H."/>
            <person name="Castanera R."/>
            <person name="Alfaro M."/>
            <person name="Ramirez L."/>
            <person name="Pisabarro A.G."/>
            <person name="Kuo A."/>
            <person name="Tritt A."/>
            <person name="Lipzen A."/>
            <person name="He G."/>
            <person name="Yan M."/>
            <person name="Ng V."/>
            <person name="Cullen D."/>
            <person name="Martin F."/>
            <person name="Rosso M.-N."/>
            <person name="Henrissat B."/>
            <person name="Hibbett D."/>
            <person name="Martinez A.T."/>
            <person name="Grigoriev I.V."/>
        </authorList>
    </citation>
    <scope>NUCLEOTIDE SEQUENCE</scope>
    <source>
        <strain evidence="3">AH 44721</strain>
    </source>
</reference>
<dbReference type="OrthoDB" id="2138242at2759"/>
<evidence type="ECO:0000256" key="1">
    <source>
        <dbReference type="SAM" id="Coils"/>
    </source>
</evidence>
<keyword evidence="1" id="KW-0175">Coiled coil</keyword>
<evidence type="ECO:0000313" key="4">
    <source>
        <dbReference type="Proteomes" id="UP000724874"/>
    </source>
</evidence>
<proteinExistence type="predicted"/>
<feature type="compositionally biased region" description="Polar residues" evidence="2">
    <location>
        <begin position="123"/>
        <end position="134"/>
    </location>
</feature>
<name>A0A9P5NTT4_GYMJU</name>
<dbReference type="EMBL" id="JADNYJ010000010">
    <property type="protein sequence ID" value="KAF8908938.1"/>
    <property type="molecule type" value="Genomic_DNA"/>
</dbReference>
<feature type="compositionally biased region" description="Basic and acidic residues" evidence="2">
    <location>
        <begin position="445"/>
        <end position="472"/>
    </location>
</feature>
<sequence length="481" mass="53228">MGLSVQRDNIDQVRSMISVKQKQQAIIDQRRGSAADILPTPSDPPPRTSSRRSPNQPSSSRRPPQQRAPSPPPAPQQQQQQAQPHSLPPPPISFARRRAALMGAKKKPADIVISPREAHSKDQFQPSIQSAPPSQNSFRFQMAIPRLPNIIGSSDNVRRTATNVPPTPTRLSMQAQQSLVQNRSPPAPSVPISSSLVPPTPTSLHRPGYQGDKAAFLAPFDLFYDALNDSKQLKTWLAEQLQKSSSLIQSLTRQQDRINDTVESLVEKRLSGIRSEMTALRRRVGELEEALNRSPTTVPAQNKVHQNGLGTVAPEAYTFPAVSSQEPPSRLRPDRPELTRRLSSPRQHPSENGNGRGSPASFDAQTRMSMSATRHEPLPPPPPSASSSRSAMQSPPQVYRDREPAPPKHASHQRPPTPPSRHSTASGPPSLSRQNSGVPLVVVSAERDRREDREREYADRERDRDRDGRRDTVMSPPEDDR</sequence>
<feature type="compositionally biased region" description="Basic and acidic residues" evidence="2">
    <location>
        <begin position="329"/>
        <end position="340"/>
    </location>
</feature>
<feature type="region of interest" description="Disordered" evidence="2">
    <location>
        <begin position="319"/>
        <end position="481"/>
    </location>
</feature>
<feature type="compositionally biased region" description="Polar residues" evidence="2">
    <location>
        <begin position="341"/>
        <end position="353"/>
    </location>
</feature>